<dbReference type="AlphaFoldDB" id="A0A844Y3N6"/>
<dbReference type="PANTHER" id="PTHR34822:SF1">
    <property type="entry name" value="GRPB FAMILY PROTEIN"/>
    <property type="match status" value="1"/>
</dbReference>
<sequence>MSNAVPVPHRREWVQDFQRESEIVRMALGPEAVALHHIGSTAIADIFAKPIIDILVEATSLEKIDARSHALQGAGYEAKGEYGISGRRYFRKSDDAGRRTHHLHVFVWGSDEAQRHLAFRDYLRTHSERAADYSALKMRIVGEWRGTDDYIARKDGLVKAIEGEALVWMRHRARHDPSG</sequence>
<dbReference type="RefSeq" id="WP_160659637.1">
    <property type="nucleotide sequence ID" value="NZ_BAABDV010000001.1"/>
</dbReference>
<dbReference type="SUPFAM" id="SSF81301">
    <property type="entry name" value="Nucleotidyltransferase"/>
    <property type="match status" value="1"/>
</dbReference>
<dbReference type="InterPro" id="IPR043519">
    <property type="entry name" value="NT_sf"/>
</dbReference>
<accession>A0A844Y3N6</accession>
<comment type="caution">
    <text evidence="1">The sequence shown here is derived from an EMBL/GenBank/DDBJ whole genome shotgun (WGS) entry which is preliminary data.</text>
</comment>
<dbReference type="EMBL" id="WTYD01000001">
    <property type="protein sequence ID" value="MXO52684.1"/>
    <property type="molecule type" value="Genomic_DNA"/>
</dbReference>
<dbReference type="InterPro" id="IPR007344">
    <property type="entry name" value="GrpB/CoaE"/>
</dbReference>
<dbReference type="Pfam" id="PF04229">
    <property type="entry name" value="GrpB"/>
    <property type="match status" value="1"/>
</dbReference>
<organism evidence="1 2">
    <name type="scientific">Qipengyuania pelagi</name>
    <dbReference type="NCBI Taxonomy" id="994320"/>
    <lineage>
        <taxon>Bacteria</taxon>
        <taxon>Pseudomonadati</taxon>
        <taxon>Pseudomonadota</taxon>
        <taxon>Alphaproteobacteria</taxon>
        <taxon>Sphingomonadales</taxon>
        <taxon>Erythrobacteraceae</taxon>
        <taxon>Qipengyuania</taxon>
    </lineage>
</organism>
<dbReference type="OrthoDB" id="9799092at2"/>
<proteinExistence type="predicted"/>
<dbReference type="PANTHER" id="PTHR34822">
    <property type="entry name" value="GRPB DOMAIN PROTEIN (AFU_ORTHOLOGUE AFUA_1G01530)"/>
    <property type="match status" value="1"/>
</dbReference>
<evidence type="ECO:0000313" key="1">
    <source>
        <dbReference type="EMBL" id="MXO52684.1"/>
    </source>
</evidence>
<dbReference type="Gene3D" id="3.30.460.10">
    <property type="entry name" value="Beta Polymerase, domain 2"/>
    <property type="match status" value="1"/>
</dbReference>
<gene>
    <name evidence="1" type="ORF">GRI47_01520</name>
</gene>
<name>A0A844Y3N6_9SPHN</name>
<reference evidence="1 2" key="1">
    <citation type="submission" date="2019-12" db="EMBL/GenBank/DDBJ databases">
        <title>Genomic-based taxomic classification of the family Erythrobacteraceae.</title>
        <authorList>
            <person name="Xu L."/>
        </authorList>
    </citation>
    <scope>NUCLEOTIDE SEQUENCE [LARGE SCALE GENOMIC DNA]</scope>
    <source>
        <strain evidence="1 2">JCM 17468</strain>
    </source>
</reference>
<evidence type="ECO:0000313" key="2">
    <source>
        <dbReference type="Proteomes" id="UP000430272"/>
    </source>
</evidence>
<protein>
    <submittedName>
        <fullName evidence="1">GrpB family protein</fullName>
    </submittedName>
</protein>
<keyword evidence="2" id="KW-1185">Reference proteome</keyword>
<dbReference type="Proteomes" id="UP000430272">
    <property type="component" value="Unassembled WGS sequence"/>
</dbReference>